<proteinExistence type="predicted"/>
<sequence>MFQVASHPTSFTLPMDRTSMPAPPSLQLPRNLARPAFTEVDRNVITAIAPELASVPFEYIRNHLAGQAPEMLAAVSLLSIPSSLPRARLPSSLDAAVRPSHHSPPSSAYPTHLLAVTSSKTSASMPATPTAASFATQQAVSSSATAPLYPTHSLVLAAHCTLLPALPPSRPSNKATALNLPIVPITVPDSATFPHLHAYLHTKRADTLLATLLPSLHQLLPSASSPSSSSSRGYISQFTSEKLLRLAQALASTAYAQAGPQGALQGLMAHAKVVNNLWKNTCALGIFDTELWGVMDLAWEIILAALTRIVESQRQ</sequence>
<evidence type="ECO:0000313" key="1">
    <source>
        <dbReference type="EMBL" id="KAI0088282.1"/>
    </source>
</evidence>
<evidence type="ECO:0000313" key="2">
    <source>
        <dbReference type="Proteomes" id="UP001055072"/>
    </source>
</evidence>
<name>A0ACB8U1Q2_9APHY</name>
<comment type="caution">
    <text evidence="1">The sequence shown here is derived from an EMBL/GenBank/DDBJ whole genome shotgun (WGS) entry which is preliminary data.</text>
</comment>
<gene>
    <name evidence="1" type="ORF">BDY19DRAFT_950089</name>
</gene>
<organism evidence="1 2">
    <name type="scientific">Irpex rosettiformis</name>
    <dbReference type="NCBI Taxonomy" id="378272"/>
    <lineage>
        <taxon>Eukaryota</taxon>
        <taxon>Fungi</taxon>
        <taxon>Dikarya</taxon>
        <taxon>Basidiomycota</taxon>
        <taxon>Agaricomycotina</taxon>
        <taxon>Agaricomycetes</taxon>
        <taxon>Polyporales</taxon>
        <taxon>Irpicaceae</taxon>
        <taxon>Irpex</taxon>
    </lineage>
</organism>
<dbReference type="Proteomes" id="UP001055072">
    <property type="component" value="Unassembled WGS sequence"/>
</dbReference>
<accession>A0ACB8U1Q2</accession>
<protein>
    <submittedName>
        <fullName evidence="1">Uncharacterized protein</fullName>
    </submittedName>
</protein>
<reference evidence="1" key="1">
    <citation type="journal article" date="2021" name="Environ. Microbiol.">
        <title>Gene family expansions and transcriptome signatures uncover fungal adaptations to wood decay.</title>
        <authorList>
            <person name="Hage H."/>
            <person name="Miyauchi S."/>
            <person name="Viragh M."/>
            <person name="Drula E."/>
            <person name="Min B."/>
            <person name="Chaduli D."/>
            <person name="Navarro D."/>
            <person name="Favel A."/>
            <person name="Norest M."/>
            <person name="Lesage-Meessen L."/>
            <person name="Balint B."/>
            <person name="Merenyi Z."/>
            <person name="de Eugenio L."/>
            <person name="Morin E."/>
            <person name="Martinez A.T."/>
            <person name="Baldrian P."/>
            <person name="Stursova M."/>
            <person name="Martinez M.J."/>
            <person name="Novotny C."/>
            <person name="Magnuson J.K."/>
            <person name="Spatafora J.W."/>
            <person name="Maurice S."/>
            <person name="Pangilinan J."/>
            <person name="Andreopoulos W."/>
            <person name="LaButti K."/>
            <person name="Hundley H."/>
            <person name="Na H."/>
            <person name="Kuo A."/>
            <person name="Barry K."/>
            <person name="Lipzen A."/>
            <person name="Henrissat B."/>
            <person name="Riley R."/>
            <person name="Ahrendt S."/>
            <person name="Nagy L.G."/>
            <person name="Grigoriev I.V."/>
            <person name="Martin F."/>
            <person name="Rosso M.N."/>
        </authorList>
    </citation>
    <scope>NUCLEOTIDE SEQUENCE</scope>
    <source>
        <strain evidence="1">CBS 384.51</strain>
    </source>
</reference>
<dbReference type="EMBL" id="MU274914">
    <property type="protein sequence ID" value="KAI0088282.1"/>
    <property type="molecule type" value="Genomic_DNA"/>
</dbReference>
<keyword evidence="2" id="KW-1185">Reference proteome</keyword>